<gene>
    <name evidence="1" type="ORF">A1356_23040</name>
</gene>
<dbReference type="AlphaFoldDB" id="A0A291IFG9"/>
<dbReference type="KEGG" id="mko:MKLM6_0821"/>
<evidence type="ECO:0000313" key="1">
    <source>
        <dbReference type="EMBL" id="OAI29653.1"/>
    </source>
</evidence>
<accession>A0A291IFG9</accession>
<dbReference type="RefSeq" id="WP_064023361.1">
    <property type="nucleotide sequence ID" value="NZ_CP023669.1"/>
</dbReference>
<comment type="caution">
    <text evidence="1">The sequence shown here is derived from an EMBL/GenBank/DDBJ whole genome shotgun (WGS) entry which is preliminary data.</text>
</comment>
<sequence length="83" mass="9324">MQIAIDLPNDFVSFQSAADIEKDMRLSYSLWLFKNAKVTITKAAELAHLDIYDFMAACKQNQVSVIDISPQELLDEVAGMRSV</sequence>
<dbReference type="Pfam" id="PF03683">
    <property type="entry name" value="UPF0175"/>
    <property type="match status" value="1"/>
</dbReference>
<name>A0A291IFG9_9GAMM</name>
<evidence type="ECO:0000313" key="2">
    <source>
        <dbReference type="Proteomes" id="UP000077734"/>
    </source>
</evidence>
<organism evidence="1 2">
    <name type="scientific">Methylomonas koyamae</name>
    <dbReference type="NCBI Taxonomy" id="702114"/>
    <lineage>
        <taxon>Bacteria</taxon>
        <taxon>Pseudomonadati</taxon>
        <taxon>Pseudomonadota</taxon>
        <taxon>Gammaproteobacteria</taxon>
        <taxon>Methylococcales</taxon>
        <taxon>Methylococcaceae</taxon>
        <taxon>Methylomonas</taxon>
    </lineage>
</organism>
<reference evidence="1 2" key="1">
    <citation type="submission" date="2016-03" db="EMBL/GenBank/DDBJ databases">
        <authorList>
            <person name="Heylen K."/>
            <person name="De Vos P."/>
            <person name="Vekeman B."/>
        </authorList>
    </citation>
    <scope>NUCLEOTIDE SEQUENCE [LARGE SCALE GENOMIC DNA]</scope>
    <source>
        <strain evidence="1 2">R-49807</strain>
    </source>
</reference>
<dbReference type="EMBL" id="LUUL01000032">
    <property type="protein sequence ID" value="OAI29653.1"/>
    <property type="molecule type" value="Genomic_DNA"/>
</dbReference>
<dbReference type="InterPro" id="IPR005368">
    <property type="entry name" value="UPF0175"/>
</dbReference>
<keyword evidence="2" id="KW-1185">Reference proteome</keyword>
<protein>
    <submittedName>
        <fullName evidence="1">Uncharacterized protein</fullName>
    </submittedName>
</protein>
<proteinExistence type="predicted"/>
<dbReference type="Proteomes" id="UP000077734">
    <property type="component" value="Unassembled WGS sequence"/>
</dbReference>